<keyword evidence="3" id="KW-1185">Reference proteome</keyword>
<feature type="compositionally biased region" description="Basic and acidic residues" evidence="1">
    <location>
        <begin position="440"/>
        <end position="458"/>
    </location>
</feature>
<sequence>MAITVSVKKKHLALPEGSDYQVEPPTVVHLKKQTRKAAADIPIPNTQVLKKSNERRKKASEIKQEIAKLRRYVRGRCNELAEIYDLKPRYFADMFYQGGVRNAKARNAPNPFNAFKSVMAHERRKAGEKPLHLVELQAVLEDEYNTLDEKEKAGYIEKYLDLCDKDKREKIKRPSMKAKSAECMKTVKEILGKAMTLKTSVGVEMIGLVVKNRSEPYLEAQWIATDPRLHDYLNYLFHAWDPVEVGKKVEAFAVAGCDVIKTIKNQKDQVDTLKKDIVRLVQKDLDEACGTENLTMQYERFDTLITMPYKVTLEGWPKGIKCQSPHSFGGALAPLMTLHDAWRNGTTYFRKMDDTEFEAWKAKRAEKVESGEIVPKARKKRSDAGVSRKNKGKDQELEKASDEPSESEGTEVKGTKAAKKADPKAKAEITSKPTKRSQKFQKEVVPDEPRSDSTDRNTSKRKITKPKDSTSAQPNDTPDVNATTGSGSGTATKSDRPRPQPRRIVPQSKTQPTPMQAAPETADNAGAGGYSEGADAGTARMSVDPPDPSPTLVPVADKPATPINIPRAPSDDLGDSPHAPFDERLIDPQLREPSEETSTSSIQQSSESLDAPPNRPPDSNTESLSSEGRKRKRTETEILQADLNVGPAPKDSKRQRIPSRKTHFGDPTAPDWQAPETFELL</sequence>
<feature type="compositionally biased region" description="Basic and acidic residues" evidence="1">
    <location>
        <begin position="410"/>
        <end position="429"/>
    </location>
</feature>
<organism evidence="2 3">
    <name type="scientific">Marasmius crinis-equi</name>
    <dbReference type="NCBI Taxonomy" id="585013"/>
    <lineage>
        <taxon>Eukaryota</taxon>
        <taxon>Fungi</taxon>
        <taxon>Dikarya</taxon>
        <taxon>Basidiomycota</taxon>
        <taxon>Agaricomycotina</taxon>
        <taxon>Agaricomycetes</taxon>
        <taxon>Agaricomycetidae</taxon>
        <taxon>Agaricales</taxon>
        <taxon>Marasmiineae</taxon>
        <taxon>Marasmiaceae</taxon>
        <taxon>Marasmius</taxon>
    </lineage>
</organism>
<evidence type="ECO:0000313" key="2">
    <source>
        <dbReference type="EMBL" id="KAL0563803.1"/>
    </source>
</evidence>
<feature type="compositionally biased region" description="Basic and acidic residues" evidence="1">
    <location>
        <begin position="392"/>
        <end position="402"/>
    </location>
</feature>
<feature type="compositionally biased region" description="Basic and acidic residues" evidence="1">
    <location>
        <begin position="580"/>
        <end position="594"/>
    </location>
</feature>
<evidence type="ECO:0000256" key="1">
    <source>
        <dbReference type="SAM" id="MobiDB-lite"/>
    </source>
</evidence>
<feature type="compositionally biased region" description="Polar residues" evidence="1">
    <location>
        <begin position="617"/>
        <end position="626"/>
    </location>
</feature>
<protein>
    <submittedName>
        <fullName evidence="2">Uncharacterized protein</fullName>
    </submittedName>
</protein>
<feature type="compositionally biased region" description="Polar residues" evidence="1">
    <location>
        <begin position="469"/>
        <end position="481"/>
    </location>
</feature>
<evidence type="ECO:0000313" key="3">
    <source>
        <dbReference type="Proteomes" id="UP001465976"/>
    </source>
</evidence>
<feature type="region of interest" description="Disordered" evidence="1">
    <location>
        <begin position="364"/>
        <end position="681"/>
    </location>
</feature>
<dbReference type="Proteomes" id="UP001465976">
    <property type="component" value="Unassembled WGS sequence"/>
</dbReference>
<feature type="compositionally biased region" description="Low complexity" evidence="1">
    <location>
        <begin position="482"/>
        <end position="492"/>
    </location>
</feature>
<proteinExistence type="predicted"/>
<dbReference type="EMBL" id="JBAHYK010003190">
    <property type="protein sequence ID" value="KAL0563803.1"/>
    <property type="molecule type" value="Genomic_DNA"/>
</dbReference>
<reference evidence="2 3" key="1">
    <citation type="submission" date="2024-02" db="EMBL/GenBank/DDBJ databases">
        <title>A draft genome for the cacao thread blight pathogen Marasmius crinis-equi.</title>
        <authorList>
            <person name="Cohen S.P."/>
            <person name="Baruah I.K."/>
            <person name="Amoako-Attah I."/>
            <person name="Bukari Y."/>
            <person name="Meinhardt L.W."/>
            <person name="Bailey B.A."/>
        </authorList>
    </citation>
    <scope>NUCLEOTIDE SEQUENCE [LARGE SCALE GENOMIC DNA]</scope>
    <source>
        <strain evidence="2 3">GH-76</strain>
    </source>
</reference>
<name>A0ABR3ELP7_9AGAR</name>
<feature type="compositionally biased region" description="Low complexity" evidence="1">
    <location>
        <begin position="596"/>
        <end position="608"/>
    </location>
</feature>
<comment type="caution">
    <text evidence="2">The sequence shown here is derived from an EMBL/GenBank/DDBJ whole genome shotgun (WGS) entry which is preliminary data.</text>
</comment>
<feature type="compositionally biased region" description="Basic residues" evidence="1">
    <location>
        <begin position="653"/>
        <end position="662"/>
    </location>
</feature>
<accession>A0ABR3ELP7</accession>
<gene>
    <name evidence="2" type="ORF">V5O48_018260</name>
</gene>